<feature type="chain" id="PRO_5035893459" description="FlgD/Vpr Ig-like domain-containing protein" evidence="1">
    <location>
        <begin position="25"/>
        <end position="397"/>
    </location>
</feature>
<dbReference type="InterPro" id="IPR025965">
    <property type="entry name" value="FlgD/Vpr_Ig-like"/>
</dbReference>
<evidence type="ECO:0000259" key="2">
    <source>
        <dbReference type="Pfam" id="PF13860"/>
    </source>
</evidence>
<reference evidence="3 5" key="1">
    <citation type="submission" date="2020-06" db="EMBL/GenBank/DDBJ databases">
        <title>Anoxygenic phototrophic Chloroflexota member uses a Type I reaction center.</title>
        <authorList>
            <person name="Tsuji J.M."/>
            <person name="Shaw N.A."/>
            <person name="Nagashima S."/>
            <person name="Venkiteswaran J."/>
            <person name="Schiff S.L."/>
            <person name="Hanada S."/>
            <person name="Tank M."/>
            <person name="Neufeld J.D."/>
        </authorList>
    </citation>
    <scope>NUCLEOTIDE SEQUENCE [LARGE SCALE GENOMIC DNA]</scope>
    <source>
        <strain evidence="3">L227-S17</strain>
    </source>
</reference>
<feature type="signal peptide" evidence="1">
    <location>
        <begin position="1"/>
        <end position="24"/>
    </location>
</feature>
<proteinExistence type="predicted"/>
<keyword evidence="1" id="KW-0732">Signal</keyword>
<dbReference type="Proteomes" id="UP001431572">
    <property type="component" value="Chromosome 2"/>
</dbReference>
<gene>
    <name evidence="3" type="ORF">HXX08_18340</name>
    <name evidence="4" type="ORF">OZ401_003350</name>
</gene>
<reference evidence="4" key="2">
    <citation type="journal article" date="2024" name="Nature">
        <title>Anoxygenic phototroph of the Chloroflexota uses a type I reaction centre.</title>
        <authorList>
            <person name="Tsuji J.M."/>
            <person name="Shaw N.A."/>
            <person name="Nagashima S."/>
            <person name="Venkiteswaran J.J."/>
            <person name="Schiff S.L."/>
            <person name="Watanabe T."/>
            <person name="Fukui M."/>
            <person name="Hanada S."/>
            <person name="Tank M."/>
            <person name="Neufeld J.D."/>
        </authorList>
    </citation>
    <scope>NUCLEOTIDE SEQUENCE</scope>
    <source>
        <strain evidence="4">L227-S17</strain>
    </source>
</reference>
<dbReference type="AlphaFoldDB" id="A0A8T7M717"/>
<name>A0A8T7M717_9CHLR</name>
<organism evidence="3 5">
    <name type="scientific">Candidatus Chlorohelix allophototropha</name>
    <dbReference type="NCBI Taxonomy" id="3003348"/>
    <lineage>
        <taxon>Bacteria</taxon>
        <taxon>Bacillati</taxon>
        <taxon>Chloroflexota</taxon>
        <taxon>Chloroflexia</taxon>
        <taxon>Candidatus Chloroheliales</taxon>
        <taxon>Candidatus Chloroheliaceae</taxon>
        <taxon>Candidatus Chlorohelix</taxon>
    </lineage>
</organism>
<dbReference type="PROSITE" id="PS51257">
    <property type="entry name" value="PROKAR_LIPOPROTEIN"/>
    <property type="match status" value="1"/>
</dbReference>
<evidence type="ECO:0000313" key="4">
    <source>
        <dbReference type="EMBL" id="WJW69721.1"/>
    </source>
</evidence>
<dbReference type="RefSeq" id="WP_341471593.1">
    <property type="nucleotide sequence ID" value="NZ_CP128400.1"/>
</dbReference>
<feature type="domain" description="FlgD/Vpr Ig-like" evidence="2">
    <location>
        <begin position="168"/>
        <end position="235"/>
    </location>
</feature>
<accession>A0A8T7M717</accession>
<evidence type="ECO:0000313" key="3">
    <source>
        <dbReference type="EMBL" id="NWJ47816.1"/>
    </source>
</evidence>
<dbReference type="Proteomes" id="UP000521676">
    <property type="component" value="Unassembled WGS sequence"/>
</dbReference>
<evidence type="ECO:0000313" key="5">
    <source>
        <dbReference type="Proteomes" id="UP000521676"/>
    </source>
</evidence>
<sequence>MFRSSVIRYLILTGICGLTLLALAACAGGDSTPLSDISLDSPVLAVDGLGAPKTVNLSYRINEPSQVSLTLEGSGNTRYLIRQNEARPPGNYTTILNGLVDLDENGLPQHRLLPNGNYRYILAVTSGNQSNSAQGQLSLSGNSNEGAPEISNLSAYPSVISPNFDALDDVTTLNWRTSRPATVTVSISGQNSFNKVLKTIKNQPAQEDQLVFDGRDLKGDPLPDGIYTYTITAADAYGQVTRRSSTLEVQGGGKPSVTVTSVDIGPEEIISGNEVTLHIKVKNTGKVPVRSQGPYSGFSYSSREVYSSIENGNYDEKAGFWRIGVDFEANNSAGAIRYPWRWGFGKEFLMPGEEAEVTGKIRIDRNEQRIVLYVGLIQEKIALRADRLKVVQVKISY</sequence>
<keyword evidence="6" id="KW-1185">Reference proteome</keyword>
<evidence type="ECO:0000256" key="1">
    <source>
        <dbReference type="SAM" id="SignalP"/>
    </source>
</evidence>
<dbReference type="EMBL" id="JACATZ010000003">
    <property type="protein sequence ID" value="NWJ47816.1"/>
    <property type="molecule type" value="Genomic_DNA"/>
</dbReference>
<evidence type="ECO:0000313" key="6">
    <source>
        <dbReference type="Proteomes" id="UP001431572"/>
    </source>
</evidence>
<protein>
    <recommendedName>
        <fullName evidence="2">FlgD/Vpr Ig-like domain-containing protein</fullName>
    </recommendedName>
</protein>
<dbReference type="EMBL" id="CP128400">
    <property type="protein sequence ID" value="WJW69721.1"/>
    <property type="molecule type" value="Genomic_DNA"/>
</dbReference>
<dbReference type="Pfam" id="PF13860">
    <property type="entry name" value="FlgD_ig"/>
    <property type="match status" value="1"/>
</dbReference>
<dbReference type="Gene3D" id="2.60.40.4070">
    <property type="match status" value="1"/>
</dbReference>